<dbReference type="Gene3D" id="3.30.460.10">
    <property type="entry name" value="Beta Polymerase, domain 2"/>
    <property type="match status" value="1"/>
</dbReference>
<dbReference type="GO" id="GO:0031123">
    <property type="term" value="P:RNA 3'-end processing"/>
    <property type="evidence" value="ECO:0007669"/>
    <property type="project" value="TreeGrafter"/>
</dbReference>
<dbReference type="Gene3D" id="1.10.1410.10">
    <property type="match status" value="1"/>
</dbReference>
<dbReference type="PANTHER" id="PTHR12271:SF12">
    <property type="entry name" value="POLYMERASE NUCLEOTIDYL TRANSFERASE DOMAIN-CONTAINING PROTEIN"/>
    <property type="match status" value="1"/>
</dbReference>
<organism evidence="2 3">
    <name type="scientific">Pristionchus mayeri</name>
    <dbReference type="NCBI Taxonomy" id="1317129"/>
    <lineage>
        <taxon>Eukaryota</taxon>
        <taxon>Metazoa</taxon>
        <taxon>Ecdysozoa</taxon>
        <taxon>Nematoda</taxon>
        <taxon>Chromadorea</taxon>
        <taxon>Rhabditida</taxon>
        <taxon>Rhabditina</taxon>
        <taxon>Diplogasteromorpha</taxon>
        <taxon>Diplogasteroidea</taxon>
        <taxon>Neodiplogasteridae</taxon>
        <taxon>Pristionchus</taxon>
    </lineage>
</organism>
<sequence>VSMFARPGITIIRFRCASQIRRNSEASTTRESRRRNRSTFADTVLKGHSNALEEMEKEIVKREDMRREDLRKNENLLLNRLLPHLQSTVLSNSRFVPVGSSITELASSHSDLDVVLFPLEKESRDQFLKTIHNNEGLKYEFMSVLRSTIVHSIHKWGDDNFKMENCLILPTLKVPLIICQFSNGSSLDISIPDPAFQSIRNTHLMRQYIKCDERVGRFMLWLKTWSSALEIRDSKTGLLSSYHLLLLAIHFLHSEQSLSVPVLPILYQTHNDVFHKENPIERIVSLLEERPVSDWTPMNKMSTAELIIRFFEYYSEMNVLQTMIFIDRGMVRSRPSALEKEAAVIFDPYHTQPACRSVNALRAFREAVLFTQSRMRNGFMFNPFPPSSDCSFNNFIESSRHSDWRVDALKNRAKINAAGIHDAINSDDKMAMAKKC</sequence>
<dbReference type="SUPFAM" id="SSF81631">
    <property type="entry name" value="PAP/OAS1 substrate-binding domain"/>
    <property type="match status" value="1"/>
</dbReference>
<dbReference type="InterPro" id="IPR043519">
    <property type="entry name" value="NT_sf"/>
</dbReference>
<comment type="caution">
    <text evidence="2">The sequence shown here is derived from an EMBL/GenBank/DDBJ whole genome shotgun (WGS) entry which is preliminary data.</text>
</comment>
<proteinExistence type="predicted"/>
<dbReference type="PANTHER" id="PTHR12271">
    <property type="entry name" value="POLY A POLYMERASE CID PAP -RELATED"/>
    <property type="match status" value="1"/>
</dbReference>
<dbReference type="EMBL" id="BTRK01000006">
    <property type="protein sequence ID" value="GMR58979.1"/>
    <property type="molecule type" value="Genomic_DNA"/>
</dbReference>
<evidence type="ECO:0000313" key="2">
    <source>
        <dbReference type="EMBL" id="GMR58979.1"/>
    </source>
</evidence>
<dbReference type="Proteomes" id="UP001328107">
    <property type="component" value="Unassembled WGS sequence"/>
</dbReference>
<dbReference type="SUPFAM" id="SSF81301">
    <property type="entry name" value="Nucleotidyltransferase"/>
    <property type="match status" value="1"/>
</dbReference>
<keyword evidence="3" id="KW-1185">Reference proteome</keyword>
<dbReference type="AlphaFoldDB" id="A0AAN5IBW5"/>
<accession>A0AAN5IBW5</accession>
<gene>
    <name evidence="2" type="ORF">PMAYCL1PPCAC_29174</name>
</gene>
<protein>
    <recommendedName>
        <fullName evidence="1">Poly(A) RNA polymerase mitochondrial-like central palm domain-containing protein</fullName>
    </recommendedName>
</protein>
<dbReference type="InterPro" id="IPR054708">
    <property type="entry name" value="MTPAP-like_central"/>
</dbReference>
<dbReference type="Pfam" id="PF22600">
    <property type="entry name" value="MTPAP-like_central"/>
    <property type="match status" value="1"/>
</dbReference>
<evidence type="ECO:0000259" key="1">
    <source>
        <dbReference type="Pfam" id="PF22600"/>
    </source>
</evidence>
<evidence type="ECO:0000313" key="3">
    <source>
        <dbReference type="Proteomes" id="UP001328107"/>
    </source>
</evidence>
<dbReference type="GO" id="GO:0050265">
    <property type="term" value="F:RNA uridylyltransferase activity"/>
    <property type="evidence" value="ECO:0007669"/>
    <property type="project" value="TreeGrafter"/>
</dbReference>
<feature type="domain" description="Poly(A) RNA polymerase mitochondrial-like central palm" evidence="1">
    <location>
        <begin position="70"/>
        <end position="209"/>
    </location>
</feature>
<reference evidence="3" key="1">
    <citation type="submission" date="2022-10" db="EMBL/GenBank/DDBJ databases">
        <title>Genome assembly of Pristionchus species.</title>
        <authorList>
            <person name="Yoshida K."/>
            <person name="Sommer R.J."/>
        </authorList>
    </citation>
    <scope>NUCLEOTIDE SEQUENCE [LARGE SCALE GENOMIC DNA]</scope>
    <source>
        <strain evidence="3">RS5460</strain>
    </source>
</reference>
<feature type="non-terminal residue" evidence="2">
    <location>
        <position position="1"/>
    </location>
</feature>
<name>A0AAN5IBW5_9BILA</name>